<gene>
    <name evidence="7" type="ORF">EV193_101360</name>
</gene>
<keyword evidence="4" id="KW-0472">Membrane</keyword>
<dbReference type="PANTHER" id="PTHR24104:SF25">
    <property type="entry name" value="PROTEIN LIN-41"/>
    <property type="match status" value="1"/>
</dbReference>
<dbReference type="SUPFAM" id="SSF101898">
    <property type="entry name" value="NHL repeat"/>
    <property type="match status" value="2"/>
</dbReference>
<dbReference type="GO" id="GO:0008270">
    <property type="term" value="F:zinc ion binding"/>
    <property type="evidence" value="ECO:0007669"/>
    <property type="project" value="UniProtKB-KW"/>
</dbReference>
<feature type="domain" description="Teneurin NHL" evidence="6">
    <location>
        <begin position="46"/>
        <end position="106"/>
    </location>
</feature>
<keyword evidence="8" id="KW-1185">Reference proteome</keyword>
<evidence type="ECO:0000256" key="4">
    <source>
        <dbReference type="SAM" id="Phobius"/>
    </source>
</evidence>
<dbReference type="Proteomes" id="UP000294257">
    <property type="component" value="Unassembled WGS sequence"/>
</dbReference>
<evidence type="ECO:0000256" key="5">
    <source>
        <dbReference type="SAM" id="SignalP"/>
    </source>
</evidence>
<feature type="transmembrane region" description="Helical" evidence="4">
    <location>
        <begin position="1028"/>
        <end position="1049"/>
    </location>
</feature>
<feature type="domain" description="Teneurin NHL" evidence="6">
    <location>
        <begin position="440"/>
        <end position="489"/>
    </location>
</feature>
<keyword evidence="4" id="KW-1133">Transmembrane helix</keyword>
<reference evidence="7 8" key="1">
    <citation type="submission" date="2019-02" db="EMBL/GenBank/DDBJ databases">
        <title>Genomic Encyclopedia of Type Strains, Phase IV (KMG-IV): sequencing the most valuable type-strain genomes for metagenomic binning, comparative biology and taxonomic classification.</title>
        <authorList>
            <person name="Goeker M."/>
        </authorList>
    </citation>
    <scope>NUCLEOTIDE SEQUENCE [LARGE SCALE GENOMIC DNA]</scope>
    <source>
        <strain evidence="7 8">DSM 101727</strain>
    </source>
</reference>
<feature type="domain" description="Teneurin NHL" evidence="6">
    <location>
        <begin position="627"/>
        <end position="677"/>
    </location>
</feature>
<evidence type="ECO:0000256" key="3">
    <source>
        <dbReference type="SAM" id="MobiDB-lite"/>
    </source>
</evidence>
<organism evidence="7 8">
    <name type="scientific">Herbihabitans rhizosphaerae</name>
    <dbReference type="NCBI Taxonomy" id="1872711"/>
    <lineage>
        <taxon>Bacteria</taxon>
        <taxon>Bacillati</taxon>
        <taxon>Actinomycetota</taxon>
        <taxon>Actinomycetes</taxon>
        <taxon>Pseudonocardiales</taxon>
        <taxon>Pseudonocardiaceae</taxon>
        <taxon>Herbihabitans</taxon>
    </lineage>
</organism>
<accession>A0A4Q7L5D4</accession>
<dbReference type="AlphaFoldDB" id="A0A4Q7L5D4"/>
<evidence type="ECO:0000313" key="8">
    <source>
        <dbReference type="Proteomes" id="UP000294257"/>
    </source>
</evidence>
<feature type="signal peptide" evidence="5">
    <location>
        <begin position="1"/>
        <end position="31"/>
    </location>
</feature>
<dbReference type="InterPro" id="IPR011042">
    <property type="entry name" value="6-blade_b-propeller_TolB-like"/>
</dbReference>
<dbReference type="SUPFAM" id="SSF63825">
    <property type="entry name" value="YWTD domain"/>
    <property type="match status" value="1"/>
</dbReference>
<evidence type="ECO:0000259" key="6">
    <source>
        <dbReference type="Pfam" id="PF25021"/>
    </source>
</evidence>
<dbReference type="Pfam" id="PF25021">
    <property type="entry name" value="TEN_NHL"/>
    <property type="match status" value="4"/>
</dbReference>
<protein>
    <submittedName>
        <fullName evidence="7">NHL repeat-containing protein</fullName>
    </submittedName>
</protein>
<feature type="domain" description="Teneurin NHL" evidence="6">
    <location>
        <begin position="920"/>
        <end position="979"/>
    </location>
</feature>
<dbReference type="Gene3D" id="2.120.10.30">
    <property type="entry name" value="TolB, C-terminal domain"/>
    <property type="match status" value="7"/>
</dbReference>
<dbReference type="SUPFAM" id="SSF63829">
    <property type="entry name" value="Calcium-dependent phosphotriesterase"/>
    <property type="match status" value="1"/>
</dbReference>
<name>A0A4Q7L5D4_9PSEU</name>
<dbReference type="PROSITE" id="PS51125">
    <property type="entry name" value="NHL"/>
    <property type="match status" value="2"/>
</dbReference>
<dbReference type="EMBL" id="SGWQ01000001">
    <property type="protein sequence ID" value="RZS44484.1"/>
    <property type="molecule type" value="Genomic_DNA"/>
</dbReference>
<keyword evidence="1" id="KW-0677">Repeat</keyword>
<dbReference type="PANTHER" id="PTHR24104">
    <property type="entry name" value="E3 UBIQUITIN-PROTEIN LIGASE NHLRC1-RELATED"/>
    <property type="match status" value="1"/>
</dbReference>
<feature type="repeat" description="NHL" evidence="2">
    <location>
        <begin position="519"/>
        <end position="546"/>
    </location>
</feature>
<dbReference type="InterPro" id="IPR050952">
    <property type="entry name" value="TRIM-NHL_E3_ligases"/>
</dbReference>
<dbReference type="RefSeq" id="WP_130342162.1">
    <property type="nucleotide sequence ID" value="NZ_SGWQ01000001.1"/>
</dbReference>
<evidence type="ECO:0000256" key="1">
    <source>
        <dbReference type="ARBA" id="ARBA00022737"/>
    </source>
</evidence>
<dbReference type="CDD" id="cd05819">
    <property type="entry name" value="NHL"/>
    <property type="match status" value="1"/>
</dbReference>
<keyword evidence="5" id="KW-0732">Signal</keyword>
<evidence type="ECO:0000256" key="2">
    <source>
        <dbReference type="PROSITE-ProRule" id="PRU00504"/>
    </source>
</evidence>
<comment type="caution">
    <text evidence="7">The sequence shown here is derived from an EMBL/GenBank/DDBJ whole genome shotgun (WGS) entry which is preliminary data.</text>
</comment>
<feature type="repeat" description="NHL" evidence="2">
    <location>
        <begin position="437"/>
        <end position="480"/>
    </location>
</feature>
<sequence>MPRTAARLLGAITAGALAVPLVITSPAAAQATPVITRTVTVAGTGEDGYSGDGQRATEARINGKGAITVGPDGTLYLVDEDVRRIRAVNAQGVIDTVPGSRALRSPANDSPTVNGMKFSPSDGPMAVTAAKDGTLYVAGTRTVRRLGRDGVSTALAAFREVTDAIPNGIAVDDAGNTYVNGDNLIFKIDPAGKLTRIGGGGRLEGQDANGKPATEARLSPNMAVDSRGTVYVVSSRETYKRDQAASLYKIDSAGILHTVAGGGQAGFSGDGGPAVKARVSAELGAVAVDAKDNVYLLDRGNGVVRVIGADGVIGTIAPALPNASAVTHLAAGPNGEIYLREGARVRKLVRENLPTAPARQATYPARFPQDAPGTVHTIAGSGQEERTNLQPRQPDQGLRIAVSPDGARYYVDTGAHRVMKVAPDGTSSVFAGAGEPGFRGDGGDAARAQLSSPRGLAVGPDGSVYIADTGNKRLRKVDPTGVISTVAGNGGAGGKGGYFGEKITVRGDGGPAIAATVTPRDVAVGPDGSLYIAEAENSRVSKVDPNGMISSFAGAGERWMNEADGHRAAESDFYAPRAVAVGRDGSVYVLDGDSRGNWPAVRMVDPRGIVRTVAGNSYHDEKEAGFGGDGGPAVKAELNNPHDIAVGPDGTLYIGDTYNARVRAVNPAGVITTVAGTGQRADSGDGGPAAASGLREPQAVDVDAKGVLHVITLPGDRIRAIDHGTITTTATLLRRAAPGWGFTGRPATEAGLTPTSVAVDHDGRLLIGDQTTGIYTTETNGTLVSAHEPTVGASDIAVAPDGARYLASTTGGVTRVDPGGGQPYLVAGGGPGNKGEPELVEPGKPATLASFGRIADLAVSPNGRLYVAGAKGVYRLEHDGTLATVHTGLVRGIAVDAEERFYLADSARVYRVDAAGVQTAVAGSGEQRDEDEDNGDGGDATDAWLDSPADVAVDSAGNVYIATDEGIRRVDADGTIITVANIPPSGSYPSTSGELTLDRHGDLYYIDAQRNQVKVVVQPGRIATPFDWAPVIWIAGGALALAIVGLVGLRWWRRRPKPEEA</sequence>
<keyword evidence="4" id="KW-0812">Transmembrane</keyword>
<dbReference type="OrthoDB" id="9762443at2"/>
<dbReference type="InterPro" id="IPR001258">
    <property type="entry name" value="NHL_repeat"/>
</dbReference>
<feature type="chain" id="PRO_5020836723" evidence="5">
    <location>
        <begin position="32"/>
        <end position="1061"/>
    </location>
</feature>
<proteinExistence type="predicted"/>
<evidence type="ECO:0000313" key="7">
    <source>
        <dbReference type="EMBL" id="RZS44484.1"/>
    </source>
</evidence>
<dbReference type="InterPro" id="IPR056822">
    <property type="entry name" value="TEN_NHL"/>
</dbReference>
<feature type="region of interest" description="Disordered" evidence="3">
    <location>
        <begin position="921"/>
        <end position="942"/>
    </location>
</feature>